<name>A0AAD8GQR1_9APIA</name>
<evidence type="ECO:0000313" key="1">
    <source>
        <dbReference type="EMBL" id="KAK1352808.1"/>
    </source>
</evidence>
<comment type="caution">
    <text evidence="1">The sequence shown here is derived from an EMBL/GenBank/DDBJ whole genome shotgun (WGS) entry which is preliminary data.</text>
</comment>
<accession>A0AAD8GQR1</accession>
<protein>
    <submittedName>
        <fullName evidence="1">Uncharacterized protein</fullName>
    </submittedName>
</protein>
<gene>
    <name evidence="1" type="ORF">POM88_052646</name>
</gene>
<dbReference type="AlphaFoldDB" id="A0AAD8GQR1"/>
<dbReference type="EMBL" id="JAUIZM010000014">
    <property type="protein sequence ID" value="KAK1352808.1"/>
    <property type="molecule type" value="Genomic_DNA"/>
</dbReference>
<keyword evidence="2" id="KW-1185">Reference proteome</keyword>
<proteinExistence type="predicted"/>
<evidence type="ECO:0000313" key="2">
    <source>
        <dbReference type="Proteomes" id="UP001237642"/>
    </source>
</evidence>
<reference evidence="1" key="1">
    <citation type="submission" date="2023-02" db="EMBL/GenBank/DDBJ databases">
        <title>Genome of toxic invasive species Heracleum sosnowskyi carries increased number of genes despite the absence of recent whole-genome duplications.</title>
        <authorList>
            <person name="Schelkunov M."/>
            <person name="Shtratnikova V."/>
            <person name="Makarenko M."/>
            <person name="Klepikova A."/>
            <person name="Omelchenko D."/>
            <person name="Novikova G."/>
            <person name="Obukhova E."/>
            <person name="Bogdanov V."/>
            <person name="Penin A."/>
            <person name="Logacheva M."/>
        </authorList>
    </citation>
    <scope>NUCLEOTIDE SEQUENCE</scope>
    <source>
        <strain evidence="1">Hsosn_3</strain>
        <tissue evidence="1">Leaf</tissue>
    </source>
</reference>
<organism evidence="1 2">
    <name type="scientific">Heracleum sosnowskyi</name>
    <dbReference type="NCBI Taxonomy" id="360622"/>
    <lineage>
        <taxon>Eukaryota</taxon>
        <taxon>Viridiplantae</taxon>
        <taxon>Streptophyta</taxon>
        <taxon>Embryophyta</taxon>
        <taxon>Tracheophyta</taxon>
        <taxon>Spermatophyta</taxon>
        <taxon>Magnoliopsida</taxon>
        <taxon>eudicotyledons</taxon>
        <taxon>Gunneridae</taxon>
        <taxon>Pentapetalae</taxon>
        <taxon>asterids</taxon>
        <taxon>campanulids</taxon>
        <taxon>Apiales</taxon>
        <taxon>Apiaceae</taxon>
        <taxon>Apioideae</taxon>
        <taxon>apioid superclade</taxon>
        <taxon>Tordylieae</taxon>
        <taxon>Tordyliinae</taxon>
        <taxon>Heracleum</taxon>
    </lineage>
</organism>
<dbReference type="Proteomes" id="UP001237642">
    <property type="component" value="Unassembled WGS sequence"/>
</dbReference>
<sequence length="194" mass="22218">MVLAGSINGVVLVTHVGEFNGRFVGLWNLGVNRWKLIRINREGELSGRLTRTNVGLGYDKSSDDFKIIRIVTESDSETDGSLNGKWDQVDIYNVNKDSWQDVYIGGELLVWSCQYNCNFIVKIVLKENLQHRGSYLYNPKANSRTHLSGIDRLQLFSSESYSHSEILVTIKGMELIRKNRKNKKMNSMLELLQF</sequence>
<reference evidence="1" key="2">
    <citation type="submission" date="2023-05" db="EMBL/GenBank/DDBJ databases">
        <authorList>
            <person name="Schelkunov M.I."/>
        </authorList>
    </citation>
    <scope>NUCLEOTIDE SEQUENCE</scope>
    <source>
        <strain evidence="1">Hsosn_3</strain>
        <tissue evidence="1">Leaf</tissue>
    </source>
</reference>